<comment type="caution">
    <text evidence="1">The sequence shown here is derived from an EMBL/GenBank/DDBJ whole genome shotgun (WGS) entry which is preliminary data.</text>
</comment>
<dbReference type="EMBL" id="JAUKPO010000001">
    <property type="protein sequence ID" value="MDO1444678.1"/>
    <property type="molecule type" value="Genomic_DNA"/>
</dbReference>
<proteinExistence type="predicted"/>
<dbReference type="RefSeq" id="WP_302035482.1">
    <property type="nucleotide sequence ID" value="NZ_JAUKPO010000001.1"/>
</dbReference>
<dbReference type="InterPro" id="IPR022298">
    <property type="entry name" value="Conjug_transposon_TraN"/>
</dbReference>
<evidence type="ECO:0000313" key="1">
    <source>
        <dbReference type="EMBL" id="MDO1444678.1"/>
    </source>
</evidence>
<dbReference type="Proteomes" id="UP001168528">
    <property type="component" value="Unassembled WGS sequence"/>
</dbReference>
<dbReference type="Pfam" id="PF13595">
    <property type="entry name" value="DUF4138"/>
    <property type="match status" value="1"/>
</dbReference>
<dbReference type="NCBIfam" id="TIGR03780">
    <property type="entry name" value="Bac_Flav_CT_N"/>
    <property type="match status" value="1"/>
</dbReference>
<name>A0ABT8QXW1_9BACT</name>
<protein>
    <submittedName>
        <fullName evidence="1">Conjugative transposon protein TraN</fullName>
    </submittedName>
</protein>
<evidence type="ECO:0000313" key="2">
    <source>
        <dbReference type="Proteomes" id="UP001168528"/>
    </source>
</evidence>
<keyword evidence="2" id="KW-1185">Reference proteome</keyword>
<accession>A0ABT8QXW1</accession>
<organism evidence="1 2">
    <name type="scientific">Rhodocytophaga aerolata</name>
    <dbReference type="NCBI Taxonomy" id="455078"/>
    <lineage>
        <taxon>Bacteria</taxon>
        <taxon>Pseudomonadati</taxon>
        <taxon>Bacteroidota</taxon>
        <taxon>Cytophagia</taxon>
        <taxon>Cytophagales</taxon>
        <taxon>Rhodocytophagaceae</taxon>
        <taxon>Rhodocytophaga</taxon>
    </lineage>
</organism>
<reference evidence="1" key="1">
    <citation type="submission" date="2023-07" db="EMBL/GenBank/DDBJ databases">
        <title>The genome sequence of Rhodocytophaga aerolata KACC 12507.</title>
        <authorList>
            <person name="Zhang X."/>
        </authorList>
    </citation>
    <scope>NUCLEOTIDE SEQUENCE</scope>
    <source>
        <strain evidence="1">KACC 12507</strain>
    </source>
</reference>
<gene>
    <name evidence="1" type="primary">traN</name>
    <name evidence="1" type="ORF">Q0590_00370</name>
</gene>
<sequence>MRIILITSFLGSLWLPLPAQQQYRPAPLLDTIASKDSIVQAASSSRSPSILLPISEKAVRASYPLETSYNKTTHIIFPSRIIYVDIGSDGVIADKAQPSDNVLRIKANRKGFDQTTLVVITEEGKYYPFLVDYQDNPQLLNINMAGNAEQDAFYAHQMGLLRSNTPEGITLAEHSLSADEMIDLSEKIIHRKRFIRNVGTMKMRMSFLLTGVYVYQKTLFLQITFENRSEIDYDIDFFKFFLKDRDVNKRMAYQETEISTFNQYPAANTKVPHQGSLTLVFAMPMVTYGEDKVMEVQVYENKGGRHLRFELDSDVIIRAKSL</sequence>